<feature type="transmembrane region" description="Helical" evidence="5">
    <location>
        <begin position="547"/>
        <end position="568"/>
    </location>
</feature>
<dbReference type="PATRIC" id="fig|797114.5.peg.639"/>
<dbReference type="InterPro" id="IPR002033">
    <property type="entry name" value="TatC"/>
</dbReference>
<keyword evidence="5" id="KW-0653">Protein transport</keyword>
<keyword evidence="2 5" id="KW-0812">Transmembrane</keyword>
<accession>M0D2V9</accession>
<dbReference type="GO" id="GO:0033281">
    <property type="term" value="C:TAT protein transport complex"/>
    <property type="evidence" value="ECO:0007669"/>
    <property type="project" value="UniProtKB-UniRule"/>
</dbReference>
<feature type="compositionally biased region" description="Low complexity" evidence="6">
    <location>
        <begin position="151"/>
        <end position="167"/>
    </location>
</feature>
<keyword evidence="5" id="KW-1003">Cell membrane</keyword>
<reference evidence="7 8" key="1">
    <citation type="journal article" date="2014" name="PLoS Genet.">
        <title>Phylogenetically driven sequencing of extremely halophilic archaea reveals strategies for static and dynamic osmo-response.</title>
        <authorList>
            <person name="Becker E.A."/>
            <person name="Seitzer P.M."/>
            <person name="Tritt A."/>
            <person name="Larsen D."/>
            <person name="Krusor M."/>
            <person name="Yao A.I."/>
            <person name="Wu D."/>
            <person name="Madern D."/>
            <person name="Eisen J.A."/>
            <person name="Darling A.E."/>
            <person name="Facciotti M.T."/>
        </authorList>
    </citation>
    <scope>NUCLEOTIDE SEQUENCE [LARGE SCALE GENOMIC DNA]</scope>
    <source>
        <strain evidence="7 8">2-9-1</strain>
    </source>
</reference>
<dbReference type="HAMAP" id="MF_00902">
    <property type="entry name" value="TatC"/>
    <property type="match status" value="1"/>
</dbReference>
<evidence type="ECO:0000313" key="7">
    <source>
        <dbReference type="EMBL" id="ELZ29183.1"/>
    </source>
</evidence>
<dbReference type="eggNOG" id="arCOG01919">
    <property type="taxonomic scope" value="Archaea"/>
</dbReference>
<feature type="compositionally biased region" description="Acidic residues" evidence="6">
    <location>
        <begin position="96"/>
        <end position="120"/>
    </location>
</feature>
<feature type="transmembrane region" description="Helical" evidence="5">
    <location>
        <begin position="395"/>
        <end position="415"/>
    </location>
</feature>
<evidence type="ECO:0000256" key="1">
    <source>
        <dbReference type="ARBA" id="ARBA00004141"/>
    </source>
</evidence>
<evidence type="ECO:0000256" key="5">
    <source>
        <dbReference type="HAMAP-Rule" id="MF_00902"/>
    </source>
</evidence>
<feature type="transmembrane region" description="Helical" evidence="5">
    <location>
        <begin position="435"/>
        <end position="456"/>
    </location>
</feature>
<dbReference type="PANTHER" id="PTHR30371:SF0">
    <property type="entry name" value="SEC-INDEPENDENT PROTEIN TRANSLOCASE PROTEIN TATC, CHLOROPLASTIC-RELATED"/>
    <property type="match status" value="1"/>
</dbReference>
<feature type="transmembrane region" description="Helical" evidence="5">
    <location>
        <begin position="255"/>
        <end position="275"/>
    </location>
</feature>
<keyword evidence="8" id="KW-1185">Reference proteome</keyword>
<name>M0D2V9_9EURY</name>
<feature type="compositionally biased region" description="Acidic residues" evidence="6">
    <location>
        <begin position="36"/>
        <end position="46"/>
    </location>
</feature>
<evidence type="ECO:0000256" key="6">
    <source>
        <dbReference type="SAM" id="MobiDB-lite"/>
    </source>
</evidence>
<dbReference type="RefSeq" id="WP_006882305.1">
    <property type="nucleotide sequence ID" value="NZ_AOIU01000008.1"/>
</dbReference>
<proteinExistence type="inferred from homology"/>
<keyword evidence="5" id="KW-0813">Transport</keyword>
<keyword evidence="3 5" id="KW-1133">Transmembrane helix</keyword>
<comment type="subcellular location">
    <subcellularLocation>
        <location evidence="5">Cell membrane</location>
        <topology evidence="5">Multi-pass membrane protein</topology>
    </subcellularLocation>
    <subcellularLocation>
        <location evidence="1">Membrane</location>
        <topology evidence="1">Multi-pass membrane protein</topology>
    </subcellularLocation>
</comment>
<comment type="caution">
    <text evidence="5">Lacks conserved residue(s) required for the propagation of feature annotation.</text>
</comment>
<keyword evidence="4 5" id="KW-0472">Membrane</keyword>
<organism evidence="7 8">
    <name type="scientific">Halosimplex carlsbadense 2-9-1</name>
    <dbReference type="NCBI Taxonomy" id="797114"/>
    <lineage>
        <taxon>Archaea</taxon>
        <taxon>Methanobacteriati</taxon>
        <taxon>Methanobacteriota</taxon>
        <taxon>Stenosarchaea group</taxon>
        <taxon>Halobacteria</taxon>
        <taxon>Halobacteriales</taxon>
        <taxon>Haloarculaceae</taxon>
        <taxon>Halosimplex</taxon>
    </lineage>
</organism>
<gene>
    <name evidence="5" type="primary">tatC</name>
    <name evidence="7" type="ORF">C475_03164</name>
</gene>
<comment type="similarity">
    <text evidence="5">Belongs to the TatC family.</text>
</comment>
<comment type="function">
    <text evidence="5">Part of the twin-arginine translocation (Tat) system that transports large folded proteins containing a characteristic twin-arginine motif in their signal peptide across membranes.</text>
</comment>
<evidence type="ECO:0000256" key="4">
    <source>
        <dbReference type="ARBA" id="ARBA00023136"/>
    </source>
</evidence>
<feature type="transmembrane region" description="Helical" evidence="5">
    <location>
        <begin position="476"/>
        <end position="496"/>
    </location>
</feature>
<dbReference type="GO" id="GO:0009977">
    <property type="term" value="F:proton motive force dependent protein transmembrane transporter activity"/>
    <property type="evidence" value="ECO:0007669"/>
    <property type="project" value="TreeGrafter"/>
</dbReference>
<feature type="transmembrane region" description="Helical" evidence="5">
    <location>
        <begin position="371"/>
        <end position="389"/>
    </location>
</feature>
<protein>
    <recommendedName>
        <fullName evidence="5">Sec-independent protein translocase protein TatC</fullName>
    </recommendedName>
</protein>
<feature type="transmembrane region" description="Helical" evidence="5">
    <location>
        <begin position="296"/>
        <end position="318"/>
    </location>
</feature>
<evidence type="ECO:0000256" key="3">
    <source>
        <dbReference type="ARBA" id="ARBA00022989"/>
    </source>
</evidence>
<feature type="transmembrane region" description="Helical" evidence="5">
    <location>
        <begin position="191"/>
        <end position="209"/>
    </location>
</feature>
<dbReference type="PANTHER" id="PTHR30371">
    <property type="entry name" value="SEC-INDEPENDENT PROTEIN TRANSLOCASE PROTEIN TATC"/>
    <property type="match status" value="1"/>
</dbReference>
<keyword evidence="5" id="KW-0811">Translocation</keyword>
<dbReference type="STRING" id="797114.C475_03164"/>
<dbReference type="GO" id="GO:0043953">
    <property type="term" value="P:protein transport by the Tat complex"/>
    <property type="evidence" value="ECO:0007669"/>
    <property type="project" value="UniProtKB-UniRule"/>
</dbReference>
<sequence>MTDERPGDGDDEEGAAGPRDDERGADGSADEHAADSPDDGSGEPPEEPTPGGREEPDRYDPAAERRTDANPSPRPDNLPGDDQSDSSDSLGRPGADDDDAPGDPSEWVDDEGDAGGDDTDGVPADTVEGGAAADGGDATEFGGDINPHANPSAGGPAEGAPATPVEEGIGGAPDDQEMPLAQHIEEMVRRLGVVVVVMALVSGLTFPFADRLITFLWYSFLEGSPQVCPTTAPSADAACPYLFQPLALMFARLKVASLVGFVIALPVTVYESYLFMRPGLYPRERRYYLASVPTSLVLAGVGILFAYLLILPTLFVYFTGYTAQAAEVTFSLTETFNLIVMMLGFFALVFQIPLLIMLAVMMGVTSRKWLAARRIYFWGGFATVAFLFSPDPTGMAPILVAATMIVLFEGTLLLLYWTGEAAGVTAEDIAARRPFVWLGAALVGYVVSTAPLPGGYYEQLPAAVTSALADFGVTRLTPLFIGLALIGVYEAVLYVDRNALGRSDIYSYLARARVGVWPLSLFVGYLGSPDPALLARIDAVDLSTVESAGVVVGLIVTYEFVIVVVDWVENRG</sequence>
<feature type="transmembrane region" description="Helical" evidence="5">
    <location>
        <begin position="508"/>
        <end position="527"/>
    </location>
</feature>
<feature type="compositionally biased region" description="Basic and acidic residues" evidence="6">
    <location>
        <begin position="52"/>
        <end position="68"/>
    </location>
</feature>
<dbReference type="AlphaFoldDB" id="M0D2V9"/>
<evidence type="ECO:0000313" key="8">
    <source>
        <dbReference type="Proteomes" id="UP000011626"/>
    </source>
</evidence>
<comment type="caution">
    <text evidence="7">The sequence shown here is derived from an EMBL/GenBank/DDBJ whole genome shotgun (WGS) entry which is preliminary data.</text>
</comment>
<dbReference type="Proteomes" id="UP000011626">
    <property type="component" value="Unassembled WGS sequence"/>
</dbReference>
<dbReference type="GO" id="GO:0065002">
    <property type="term" value="P:intracellular protein transmembrane transport"/>
    <property type="evidence" value="ECO:0007669"/>
    <property type="project" value="TreeGrafter"/>
</dbReference>
<feature type="compositionally biased region" description="Basic and acidic residues" evidence="6">
    <location>
        <begin position="18"/>
        <end position="35"/>
    </location>
</feature>
<evidence type="ECO:0000256" key="2">
    <source>
        <dbReference type="ARBA" id="ARBA00022692"/>
    </source>
</evidence>
<dbReference type="Pfam" id="PF00902">
    <property type="entry name" value="TatC"/>
    <property type="match status" value="1"/>
</dbReference>
<feature type="compositionally biased region" description="Low complexity" evidence="6">
    <location>
        <begin position="121"/>
        <end position="144"/>
    </location>
</feature>
<dbReference type="PRINTS" id="PR01840">
    <property type="entry name" value="TATCFAMILY"/>
</dbReference>
<comment type="subunit">
    <text evidence="5">Forms a complex with TatA.</text>
</comment>
<dbReference type="EMBL" id="AOIU01000008">
    <property type="protein sequence ID" value="ELZ29183.1"/>
    <property type="molecule type" value="Genomic_DNA"/>
</dbReference>
<feature type="transmembrane region" description="Helical" evidence="5">
    <location>
        <begin position="338"/>
        <end position="364"/>
    </location>
</feature>
<feature type="region of interest" description="Disordered" evidence="6">
    <location>
        <begin position="1"/>
        <end position="176"/>
    </location>
</feature>